<keyword evidence="3" id="KW-1185">Reference proteome</keyword>
<feature type="transmembrane region" description="Helical" evidence="1">
    <location>
        <begin position="84"/>
        <end position="106"/>
    </location>
</feature>
<gene>
    <name evidence="2" type="ORF">TRFO_29341</name>
</gene>
<dbReference type="VEuPathDB" id="TrichDB:TRFO_29341"/>
<accession>A0A1J4JWC8</accession>
<dbReference type="GeneID" id="94841430"/>
<feature type="transmembrane region" description="Helical" evidence="1">
    <location>
        <begin position="213"/>
        <end position="237"/>
    </location>
</feature>
<protein>
    <recommendedName>
        <fullName evidence="4">Tetraspanin family protein</fullName>
    </recommendedName>
</protein>
<name>A0A1J4JWC8_9EUKA</name>
<evidence type="ECO:0008006" key="4">
    <source>
        <dbReference type="Google" id="ProtNLM"/>
    </source>
</evidence>
<comment type="caution">
    <text evidence="2">The sequence shown here is derived from an EMBL/GenBank/DDBJ whole genome shotgun (WGS) entry which is preliminary data.</text>
</comment>
<keyword evidence="1" id="KW-0812">Transmembrane</keyword>
<reference evidence="2" key="1">
    <citation type="submission" date="2016-10" db="EMBL/GenBank/DDBJ databases">
        <authorList>
            <person name="Benchimol M."/>
            <person name="Almeida L.G."/>
            <person name="Vasconcelos A.T."/>
            <person name="Perreira-Neves A."/>
            <person name="Rosa I.A."/>
            <person name="Tasca T."/>
            <person name="Bogo M.R."/>
            <person name="de Souza W."/>
        </authorList>
    </citation>
    <scope>NUCLEOTIDE SEQUENCE [LARGE SCALE GENOMIC DNA]</scope>
    <source>
        <strain evidence="2">K</strain>
    </source>
</reference>
<dbReference type="Proteomes" id="UP000179807">
    <property type="component" value="Unassembled WGS sequence"/>
</dbReference>
<feature type="transmembrane region" description="Helical" evidence="1">
    <location>
        <begin position="127"/>
        <end position="147"/>
    </location>
</feature>
<dbReference type="AlphaFoldDB" id="A0A1J4JWC8"/>
<evidence type="ECO:0000256" key="1">
    <source>
        <dbReference type="SAM" id="Phobius"/>
    </source>
</evidence>
<dbReference type="RefSeq" id="XP_068356435.1">
    <property type="nucleotide sequence ID" value="XM_068506726.1"/>
</dbReference>
<organism evidence="2 3">
    <name type="scientific">Tritrichomonas foetus</name>
    <dbReference type="NCBI Taxonomy" id="1144522"/>
    <lineage>
        <taxon>Eukaryota</taxon>
        <taxon>Metamonada</taxon>
        <taxon>Parabasalia</taxon>
        <taxon>Tritrichomonadida</taxon>
        <taxon>Tritrichomonadidae</taxon>
        <taxon>Tritrichomonas</taxon>
    </lineage>
</organism>
<dbReference type="EMBL" id="MLAK01000832">
    <property type="protein sequence ID" value="OHT03299.1"/>
    <property type="molecule type" value="Genomic_DNA"/>
</dbReference>
<keyword evidence="1" id="KW-0472">Membrane</keyword>
<evidence type="ECO:0000313" key="2">
    <source>
        <dbReference type="EMBL" id="OHT03299.1"/>
    </source>
</evidence>
<sequence length="250" mass="29044">MTDNLAKELIDDGQELRESPDALHRFIEDSHYHYHHSTPTKIIYYFDIILTAVNFLLLIAEYFYVTNTGKFYSELTLKTRLLAIEVFFFIFVVFCALFIVLLLIALTQRVRSFLYYTKHHHRARINIYGTMAIFLLVADCIMISSAILPMREYMGHNCRYNENRCPQKFCYNVLEDELSAEFAKAYNFDVTNSTQCKSACLDLVQEKCRDKTALSYSVAIISGILLILSIMLTKIVCMKDDTLVRKDSEP</sequence>
<proteinExistence type="predicted"/>
<feature type="transmembrane region" description="Helical" evidence="1">
    <location>
        <begin position="42"/>
        <end position="64"/>
    </location>
</feature>
<keyword evidence="1" id="KW-1133">Transmembrane helix</keyword>
<evidence type="ECO:0000313" key="3">
    <source>
        <dbReference type="Proteomes" id="UP000179807"/>
    </source>
</evidence>